<dbReference type="EMBL" id="GBXM01027279">
    <property type="protein sequence ID" value="JAH81298.1"/>
    <property type="molecule type" value="Transcribed_RNA"/>
</dbReference>
<sequence>MMHTATYWRRRGLTTINPTTAKSAFVKTLKTHVHPQFHTIC</sequence>
<proteinExistence type="predicted"/>
<name>A0A0E9VVP1_ANGAN</name>
<dbReference type="AlphaFoldDB" id="A0A0E9VVP1"/>
<evidence type="ECO:0000313" key="1">
    <source>
        <dbReference type="EMBL" id="JAH81298.1"/>
    </source>
</evidence>
<protein>
    <submittedName>
        <fullName evidence="1">Uncharacterized protein</fullName>
    </submittedName>
</protein>
<organism evidence="1">
    <name type="scientific">Anguilla anguilla</name>
    <name type="common">European freshwater eel</name>
    <name type="synonym">Muraena anguilla</name>
    <dbReference type="NCBI Taxonomy" id="7936"/>
    <lineage>
        <taxon>Eukaryota</taxon>
        <taxon>Metazoa</taxon>
        <taxon>Chordata</taxon>
        <taxon>Craniata</taxon>
        <taxon>Vertebrata</taxon>
        <taxon>Euteleostomi</taxon>
        <taxon>Actinopterygii</taxon>
        <taxon>Neopterygii</taxon>
        <taxon>Teleostei</taxon>
        <taxon>Anguilliformes</taxon>
        <taxon>Anguillidae</taxon>
        <taxon>Anguilla</taxon>
    </lineage>
</organism>
<accession>A0A0E9VVP1</accession>
<reference evidence="1" key="2">
    <citation type="journal article" date="2015" name="Fish Shellfish Immunol.">
        <title>Early steps in the European eel (Anguilla anguilla)-Vibrio vulnificus interaction in the gills: Role of the RtxA13 toxin.</title>
        <authorList>
            <person name="Callol A."/>
            <person name="Pajuelo D."/>
            <person name="Ebbesson L."/>
            <person name="Teles M."/>
            <person name="MacKenzie S."/>
            <person name="Amaro C."/>
        </authorList>
    </citation>
    <scope>NUCLEOTIDE SEQUENCE</scope>
</reference>
<reference evidence="1" key="1">
    <citation type="submission" date="2014-11" db="EMBL/GenBank/DDBJ databases">
        <authorList>
            <person name="Amaro Gonzalez C."/>
        </authorList>
    </citation>
    <scope>NUCLEOTIDE SEQUENCE</scope>
</reference>